<dbReference type="InterPro" id="IPR036196">
    <property type="entry name" value="Ptyr_pPase_sf"/>
</dbReference>
<dbReference type="RefSeq" id="WP_345351596.1">
    <property type="nucleotide sequence ID" value="NZ_BAABHJ010000005.1"/>
</dbReference>
<dbReference type="SUPFAM" id="SSF52788">
    <property type="entry name" value="Phosphotyrosine protein phosphatases I"/>
    <property type="match status" value="1"/>
</dbReference>
<dbReference type="InterPro" id="IPR050438">
    <property type="entry name" value="LMW_PTPase"/>
</dbReference>
<dbReference type="Proteomes" id="UP001500212">
    <property type="component" value="Unassembled WGS sequence"/>
</dbReference>
<proteinExistence type="inferred from homology"/>
<keyword evidence="7" id="KW-1185">Reference proteome</keyword>
<accession>A0ABP8TG32</accession>
<dbReference type="PANTHER" id="PTHR11717:SF7">
    <property type="entry name" value="LOW MOLECULAR WEIGHT PHOSPHOTYROSINE PROTEIN PHOSPHATASE"/>
    <property type="match status" value="1"/>
</dbReference>
<dbReference type="CDD" id="cd16343">
    <property type="entry name" value="LMWPTP"/>
    <property type="match status" value="1"/>
</dbReference>
<dbReference type="SMART" id="SM00226">
    <property type="entry name" value="LMWPc"/>
    <property type="match status" value="1"/>
</dbReference>
<comment type="caution">
    <text evidence="6">The sequence shown here is derived from an EMBL/GenBank/DDBJ whole genome shotgun (WGS) entry which is preliminary data.</text>
</comment>
<name>A0ABP8TG32_9ACTN</name>
<keyword evidence="4" id="KW-0904">Protein phosphatase</keyword>
<dbReference type="PANTHER" id="PTHR11717">
    <property type="entry name" value="LOW MOLECULAR WEIGHT PROTEIN TYROSINE PHOSPHATASE"/>
    <property type="match status" value="1"/>
</dbReference>
<dbReference type="PRINTS" id="PR00719">
    <property type="entry name" value="LMWPTPASE"/>
</dbReference>
<evidence type="ECO:0000256" key="1">
    <source>
        <dbReference type="ARBA" id="ARBA00011063"/>
    </source>
</evidence>
<dbReference type="EC" id="3.1.3.48" evidence="2"/>
<gene>
    <name evidence="6" type="ORF">GCM10023195_19110</name>
</gene>
<comment type="similarity">
    <text evidence="1">Belongs to the low molecular weight phosphotyrosine protein phosphatase family.</text>
</comment>
<keyword evidence="3" id="KW-0378">Hydrolase</keyword>
<evidence type="ECO:0000259" key="5">
    <source>
        <dbReference type="SMART" id="SM00226"/>
    </source>
</evidence>
<evidence type="ECO:0000256" key="4">
    <source>
        <dbReference type="ARBA" id="ARBA00022912"/>
    </source>
</evidence>
<evidence type="ECO:0000256" key="3">
    <source>
        <dbReference type="ARBA" id="ARBA00022801"/>
    </source>
</evidence>
<evidence type="ECO:0000313" key="7">
    <source>
        <dbReference type="Proteomes" id="UP001500212"/>
    </source>
</evidence>
<dbReference type="InterPro" id="IPR023485">
    <property type="entry name" value="Ptyr_pPase"/>
</dbReference>
<protein>
    <recommendedName>
        <fullName evidence="2">protein-tyrosine-phosphatase</fullName>
        <ecNumber evidence="2">3.1.3.48</ecNumber>
    </recommendedName>
</protein>
<evidence type="ECO:0000256" key="2">
    <source>
        <dbReference type="ARBA" id="ARBA00013064"/>
    </source>
</evidence>
<feature type="domain" description="Phosphotyrosine protein phosphatase I" evidence="5">
    <location>
        <begin position="3"/>
        <end position="150"/>
    </location>
</feature>
<dbReference type="EMBL" id="BAABHJ010000005">
    <property type="protein sequence ID" value="GAA4605491.1"/>
    <property type="molecule type" value="Genomic_DNA"/>
</dbReference>
<dbReference type="Pfam" id="PF01451">
    <property type="entry name" value="LMWPc"/>
    <property type="match status" value="1"/>
</dbReference>
<evidence type="ECO:0000313" key="6">
    <source>
        <dbReference type="EMBL" id="GAA4605491.1"/>
    </source>
</evidence>
<dbReference type="Gene3D" id="3.40.50.2300">
    <property type="match status" value="1"/>
</dbReference>
<reference evidence="7" key="1">
    <citation type="journal article" date="2019" name="Int. J. Syst. Evol. Microbiol.">
        <title>The Global Catalogue of Microorganisms (GCM) 10K type strain sequencing project: providing services to taxonomists for standard genome sequencing and annotation.</title>
        <authorList>
            <consortium name="The Broad Institute Genomics Platform"/>
            <consortium name="The Broad Institute Genome Sequencing Center for Infectious Disease"/>
            <person name="Wu L."/>
            <person name="Ma J."/>
        </authorList>
    </citation>
    <scope>NUCLEOTIDE SEQUENCE [LARGE SCALE GENOMIC DNA]</scope>
    <source>
        <strain evidence="7">JCM 17938</strain>
    </source>
</reference>
<dbReference type="InterPro" id="IPR017867">
    <property type="entry name" value="Tyr_phospatase_low_mol_wt"/>
</dbReference>
<sequence length="159" mass="18060">MPYRVTFVCTGNICRSPMAEHVFRRHVEEDGLDVEVDSSGTGHWHVGDPADERTVATLRRAGYTSAHRARQFEAAWFDRYDLIIALDQGHQRDLRYLAPDEEAAAKIRLLREFDPDAGHLDVADPYYGRNSAFEEVREQIEAAVPGLLDHVREQLKNAG</sequence>
<organism evidence="6 7">
    <name type="scientific">Actinoallomurus liliacearum</name>
    <dbReference type="NCBI Taxonomy" id="1080073"/>
    <lineage>
        <taxon>Bacteria</taxon>
        <taxon>Bacillati</taxon>
        <taxon>Actinomycetota</taxon>
        <taxon>Actinomycetes</taxon>
        <taxon>Streptosporangiales</taxon>
        <taxon>Thermomonosporaceae</taxon>
        <taxon>Actinoallomurus</taxon>
    </lineage>
</organism>